<organism evidence="1 2">
    <name type="scientific">Cupriavidus pauculus</name>
    <dbReference type="NCBI Taxonomy" id="82633"/>
    <lineage>
        <taxon>Bacteria</taxon>
        <taxon>Pseudomonadati</taxon>
        <taxon>Pseudomonadota</taxon>
        <taxon>Betaproteobacteria</taxon>
        <taxon>Burkholderiales</taxon>
        <taxon>Burkholderiaceae</taxon>
        <taxon>Cupriavidus</taxon>
    </lineage>
</organism>
<dbReference type="Gene3D" id="1.20.120.330">
    <property type="entry name" value="Nucleotidyltransferases domain 2"/>
    <property type="match status" value="1"/>
</dbReference>
<protein>
    <recommendedName>
        <fullName evidence="3">HEPN domain-containing protein</fullName>
    </recommendedName>
</protein>
<dbReference type="EMBL" id="PJRP01000010">
    <property type="protein sequence ID" value="PLP98711.1"/>
    <property type="molecule type" value="Genomic_DNA"/>
</dbReference>
<accession>A0A2N5C926</accession>
<sequence length="200" mass="21830">MDGGAEDSPPEGHKWLKVNGVVVGTVPITGDPEMDLIVAREFLDKRGLRPPPPTKLQSMFRQAIAFATVSRDCHEMLNRQPRNPVYAAPFVVNIAFSIELYLKTLAEAHGVTPWGHDLMKLYEGLPGAALAALSKVTPHVAQSEGLAETSDVGDALANLRTAFVDWRYLYEKESTEMVHIPSAIFVARALHEACLASGIK</sequence>
<evidence type="ECO:0000313" key="2">
    <source>
        <dbReference type="Proteomes" id="UP000234341"/>
    </source>
</evidence>
<proteinExistence type="predicted"/>
<evidence type="ECO:0008006" key="3">
    <source>
        <dbReference type="Google" id="ProtNLM"/>
    </source>
</evidence>
<dbReference type="Proteomes" id="UP000234341">
    <property type="component" value="Unassembled WGS sequence"/>
</dbReference>
<evidence type="ECO:0000313" key="1">
    <source>
        <dbReference type="EMBL" id="PLP98711.1"/>
    </source>
</evidence>
<reference evidence="1 2" key="1">
    <citation type="submission" date="2017-12" db="EMBL/GenBank/DDBJ databases">
        <title>Genome sequence of the active heterotrophic nitrifier-denitrifier, Cupriavidus pauculus UM1.</title>
        <authorList>
            <person name="Putonti C."/>
            <person name="Castignetti D."/>
        </authorList>
    </citation>
    <scope>NUCLEOTIDE SEQUENCE [LARGE SCALE GENOMIC DNA]</scope>
    <source>
        <strain evidence="1 2">UM1</strain>
    </source>
</reference>
<gene>
    <name evidence="1" type="ORF">CYJ10_20640</name>
</gene>
<dbReference type="AlphaFoldDB" id="A0A2N5C926"/>
<name>A0A2N5C926_9BURK</name>
<comment type="caution">
    <text evidence="1">The sequence shown here is derived from an EMBL/GenBank/DDBJ whole genome shotgun (WGS) entry which is preliminary data.</text>
</comment>